<dbReference type="InterPro" id="IPR020019">
    <property type="entry name" value="AcTrfase_PglD-like"/>
</dbReference>
<proteinExistence type="inferred from homology"/>
<comment type="caution">
    <text evidence="4">The sequence shown here is derived from an EMBL/GenBank/DDBJ whole genome shotgun (WGS) entry which is preliminary data.</text>
</comment>
<dbReference type="GO" id="GO:0016746">
    <property type="term" value="F:acyltransferase activity"/>
    <property type="evidence" value="ECO:0007669"/>
    <property type="project" value="UniProtKB-KW"/>
</dbReference>
<dbReference type="Gene3D" id="2.160.10.10">
    <property type="entry name" value="Hexapeptide repeat proteins"/>
    <property type="match status" value="1"/>
</dbReference>
<name>A0A4R2SYB6_9PAST</name>
<dbReference type="InterPro" id="IPR001451">
    <property type="entry name" value="Hexapep"/>
</dbReference>
<dbReference type="PANTHER" id="PTHR43300">
    <property type="entry name" value="ACETYLTRANSFERASE"/>
    <property type="match status" value="1"/>
</dbReference>
<dbReference type="CDD" id="cd03360">
    <property type="entry name" value="LbH_AT_putative"/>
    <property type="match status" value="1"/>
</dbReference>
<dbReference type="NCBIfam" id="TIGR03570">
    <property type="entry name" value="NeuD_NnaD"/>
    <property type="match status" value="1"/>
</dbReference>
<organism evidence="4 5">
    <name type="scientific">Cricetibacter osteomyelitidis</name>
    <dbReference type="NCBI Taxonomy" id="1521931"/>
    <lineage>
        <taxon>Bacteria</taxon>
        <taxon>Pseudomonadati</taxon>
        <taxon>Pseudomonadota</taxon>
        <taxon>Gammaproteobacteria</taxon>
        <taxon>Pasteurellales</taxon>
        <taxon>Pasteurellaceae</taxon>
        <taxon>Cricetibacter</taxon>
    </lineage>
</organism>
<dbReference type="InterPro" id="IPR050179">
    <property type="entry name" value="Trans_hexapeptide_repeat"/>
</dbReference>
<reference evidence="4 5" key="1">
    <citation type="submission" date="2019-03" db="EMBL/GenBank/DDBJ databases">
        <title>Genomic Encyclopedia of Type Strains, Phase IV (KMG-IV): sequencing the most valuable type-strain genomes for metagenomic binning, comparative biology and taxonomic classification.</title>
        <authorList>
            <person name="Goeker M."/>
        </authorList>
    </citation>
    <scope>NUCLEOTIDE SEQUENCE [LARGE SCALE GENOMIC DNA]</scope>
    <source>
        <strain evidence="4 5">DSM 28404</strain>
    </source>
</reference>
<keyword evidence="4" id="KW-0012">Acyltransferase</keyword>
<dbReference type="Pfam" id="PF17836">
    <property type="entry name" value="PglD_N"/>
    <property type="match status" value="1"/>
</dbReference>
<evidence type="ECO:0000259" key="3">
    <source>
        <dbReference type="Pfam" id="PF17836"/>
    </source>
</evidence>
<evidence type="ECO:0000256" key="2">
    <source>
        <dbReference type="PIRSR" id="PIRSR620019-2"/>
    </source>
</evidence>
<dbReference type="SUPFAM" id="SSF51161">
    <property type="entry name" value="Trimeric LpxA-like enzymes"/>
    <property type="match status" value="1"/>
</dbReference>
<feature type="binding site" evidence="2">
    <location>
        <position position="72"/>
    </location>
    <ligand>
        <name>substrate</name>
    </ligand>
</feature>
<sequence>MIGMNKNKVIFLGAGGYAKSALDSLDHAEYEFCGFIDKFKPIGSEHLGYPIVASDLESFVERDKYHYFISIGDNEHRLEKYQILMNYQCKLISIIDKSALISRFTRIGRSVYIGKMAIINGDSQIGDNCIINSKTLIEHGCKIANHCNISTNVTINGDVTIDELSFIGSSSVFNGQLHIGRNVTVGSGSVVIRSIQDNLVVAGVPARVIRNKNV</sequence>
<evidence type="ECO:0000256" key="1">
    <source>
        <dbReference type="ARBA" id="ARBA00007274"/>
    </source>
</evidence>
<keyword evidence="4" id="KW-0808">Transferase</keyword>
<dbReference type="Pfam" id="PF00132">
    <property type="entry name" value="Hexapep"/>
    <property type="match status" value="1"/>
</dbReference>
<dbReference type="PANTHER" id="PTHR43300:SF7">
    <property type="entry name" value="UDP-N-ACETYLBACILLOSAMINE N-ACETYLTRANSFERASE"/>
    <property type="match status" value="1"/>
</dbReference>
<dbReference type="EMBL" id="SLYB01000008">
    <property type="protein sequence ID" value="TCP95529.1"/>
    <property type="molecule type" value="Genomic_DNA"/>
</dbReference>
<protein>
    <submittedName>
        <fullName evidence="4">Sugar O-acyltransferase (Sialic acid O-acetyltransferase NeuD family)</fullName>
    </submittedName>
</protein>
<feature type="domain" description="PglD N-terminal" evidence="3">
    <location>
        <begin position="8"/>
        <end position="82"/>
    </location>
</feature>
<dbReference type="InterPro" id="IPR011004">
    <property type="entry name" value="Trimer_LpxA-like_sf"/>
</dbReference>
<comment type="similarity">
    <text evidence="1">Belongs to the transferase hexapeptide repeat family.</text>
</comment>
<dbReference type="Proteomes" id="UP000295763">
    <property type="component" value="Unassembled WGS sequence"/>
</dbReference>
<keyword evidence="5" id="KW-1185">Reference proteome</keyword>
<dbReference type="Gene3D" id="3.40.50.20">
    <property type="match status" value="1"/>
</dbReference>
<gene>
    <name evidence="4" type="ORF">EDC44_10830</name>
</gene>
<dbReference type="AlphaFoldDB" id="A0A4R2SYB6"/>
<evidence type="ECO:0000313" key="4">
    <source>
        <dbReference type="EMBL" id="TCP95529.1"/>
    </source>
</evidence>
<evidence type="ECO:0000313" key="5">
    <source>
        <dbReference type="Proteomes" id="UP000295763"/>
    </source>
</evidence>
<dbReference type="InterPro" id="IPR041561">
    <property type="entry name" value="PglD_N"/>
</dbReference>
<accession>A0A4R2SYB6</accession>